<proteinExistence type="predicted"/>
<name>A0A285E6J9_9ACTN</name>
<dbReference type="EMBL" id="OBDO01000001">
    <property type="protein sequence ID" value="SNX94493.1"/>
    <property type="molecule type" value="Genomic_DNA"/>
</dbReference>
<dbReference type="InterPro" id="IPR022060">
    <property type="entry name" value="DUF3616"/>
</dbReference>
<evidence type="ECO:0000313" key="3">
    <source>
        <dbReference type="Proteomes" id="UP000219514"/>
    </source>
</evidence>
<gene>
    <name evidence="2" type="ORF">SAMN06893097_101287</name>
</gene>
<accession>A0A285E6J9</accession>
<sequence>MAAGRQVELRFGAGAGSDEALKDLSAVCRDGDWLWIAGDEEPRLERLGTSGDGGYGDRRSFLLGDLVDLPEGPEKEVDVEGLDCAGNHLWLVGSHSRTRKRVEKTDDDAEAVTNLRTVRSHPNRHVVLRLRVDDGTPGRGALLGSVGGLADALSTDEHLAPFLAVPSKDNGLDVEGLAVIDDGTVLVGLRGPVLRGWAVVLELRLDEVPGRPDRLALRDYDKYFLRLDGLGVRDLCRDGDDLLVLAGPTMDPDGPTRLYRWHGAVRKRKLPVVRDEQLTRLDVPLPLHLDGAEPEEGRDKAEGITLVPDAAVPAVLVVYDTPAAARRRDDGRTVLADVVPLPR</sequence>
<dbReference type="Proteomes" id="UP000219514">
    <property type="component" value="Unassembled WGS sequence"/>
</dbReference>
<evidence type="ECO:0000313" key="2">
    <source>
        <dbReference type="EMBL" id="SNX94493.1"/>
    </source>
</evidence>
<dbReference type="RefSeq" id="WP_097203726.1">
    <property type="nucleotide sequence ID" value="NZ_JACHXB010000001.1"/>
</dbReference>
<feature type="domain" description="DUF3616" evidence="1">
    <location>
        <begin position="23"/>
        <end position="337"/>
    </location>
</feature>
<keyword evidence="3" id="KW-1185">Reference proteome</keyword>
<organism evidence="2 3">
    <name type="scientific">Geodermatophilus sabuli</name>
    <dbReference type="NCBI Taxonomy" id="1564158"/>
    <lineage>
        <taxon>Bacteria</taxon>
        <taxon>Bacillati</taxon>
        <taxon>Actinomycetota</taxon>
        <taxon>Actinomycetes</taxon>
        <taxon>Geodermatophilales</taxon>
        <taxon>Geodermatophilaceae</taxon>
        <taxon>Geodermatophilus</taxon>
    </lineage>
</organism>
<reference evidence="2 3" key="1">
    <citation type="submission" date="2017-09" db="EMBL/GenBank/DDBJ databases">
        <authorList>
            <person name="Ehlers B."/>
            <person name="Leendertz F.H."/>
        </authorList>
    </citation>
    <scope>NUCLEOTIDE SEQUENCE [LARGE SCALE GENOMIC DNA]</scope>
    <source>
        <strain evidence="2 3">DSM 46844</strain>
    </source>
</reference>
<dbReference type="OrthoDB" id="423529at2"/>
<dbReference type="Pfam" id="PF12275">
    <property type="entry name" value="DUF3616"/>
    <property type="match status" value="1"/>
</dbReference>
<evidence type="ECO:0000259" key="1">
    <source>
        <dbReference type="Pfam" id="PF12275"/>
    </source>
</evidence>
<dbReference type="AlphaFoldDB" id="A0A285E6J9"/>
<protein>
    <recommendedName>
        <fullName evidence="1">DUF3616 domain-containing protein</fullName>
    </recommendedName>
</protein>